<keyword evidence="4 5" id="KW-0472">Membrane</keyword>
<dbReference type="GO" id="GO:0055085">
    <property type="term" value="P:transmembrane transport"/>
    <property type="evidence" value="ECO:0007669"/>
    <property type="project" value="InterPro"/>
</dbReference>
<dbReference type="InterPro" id="IPR004841">
    <property type="entry name" value="AA-permease/SLC12A_dom"/>
</dbReference>
<feature type="transmembrane region" description="Helical" evidence="5">
    <location>
        <begin position="123"/>
        <end position="143"/>
    </location>
</feature>
<dbReference type="Pfam" id="PF00324">
    <property type="entry name" value="AA_permease"/>
    <property type="match status" value="1"/>
</dbReference>
<keyword evidence="8" id="KW-1185">Reference proteome</keyword>
<organism evidence="7 8">
    <name type="scientific">Glutamicibacter uratoxydans</name>
    <name type="common">Arthrobacter uratoxydans</name>
    <dbReference type="NCBI Taxonomy" id="43667"/>
    <lineage>
        <taxon>Bacteria</taxon>
        <taxon>Bacillati</taxon>
        <taxon>Actinomycetota</taxon>
        <taxon>Actinomycetes</taxon>
        <taxon>Micrococcales</taxon>
        <taxon>Micrococcaceae</taxon>
        <taxon>Glutamicibacter</taxon>
    </lineage>
</organism>
<evidence type="ECO:0000256" key="3">
    <source>
        <dbReference type="ARBA" id="ARBA00022989"/>
    </source>
</evidence>
<evidence type="ECO:0000256" key="4">
    <source>
        <dbReference type="ARBA" id="ARBA00023136"/>
    </source>
</evidence>
<dbReference type="PANTHER" id="PTHR42770">
    <property type="entry name" value="AMINO ACID TRANSPORTER-RELATED"/>
    <property type="match status" value="1"/>
</dbReference>
<gene>
    <name evidence="7" type="ORF">AUR04nite_15960</name>
</gene>
<feature type="transmembrane region" description="Helical" evidence="5">
    <location>
        <begin position="47"/>
        <end position="67"/>
    </location>
</feature>
<evidence type="ECO:0000259" key="6">
    <source>
        <dbReference type="Pfam" id="PF00324"/>
    </source>
</evidence>
<accession>A0A4Y4DQ78</accession>
<evidence type="ECO:0000256" key="1">
    <source>
        <dbReference type="ARBA" id="ARBA00004141"/>
    </source>
</evidence>
<dbReference type="PIRSF" id="PIRSF006060">
    <property type="entry name" value="AA_transporter"/>
    <property type="match status" value="1"/>
</dbReference>
<feature type="transmembrane region" description="Helical" evidence="5">
    <location>
        <begin position="357"/>
        <end position="380"/>
    </location>
</feature>
<dbReference type="InterPro" id="IPR050367">
    <property type="entry name" value="APC_superfamily"/>
</dbReference>
<feature type="domain" description="Amino acid permease/ SLC12A" evidence="6">
    <location>
        <begin position="25"/>
        <end position="373"/>
    </location>
</feature>
<feature type="transmembrane region" description="Helical" evidence="5">
    <location>
        <begin position="88"/>
        <end position="111"/>
    </location>
</feature>
<protein>
    <submittedName>
        <fullName evidence="7">Transporter</fullName>
    </submittedName>
</protein>
<evidence type="ECO:0000313" key="8">
    <source>
        <dbReference type="Proteomes" id="UP000316612"/>
    </source>
</evidence>
<name>A0A4Y4DQ78_GLUUR</name>
<keyword evidence="2 5" id="KW-0812">Transmembrane</keyword>
<feature type="transmembrane region" description="Helical" evidence="5">
    <location>
        <begin position="281"/>
        <end position="310"/>
    </location>
</feature>
<dbReference type="AlphaFoldDB" id="A0A4Y4DQ78"/>
<dbReference type="Gene3D" id="1.20.1740.10">
    <property type="entry name" value="Amino acid/polyamine transporter I"/>
    <property type="match status" value="1"/>
</dbReference>
<evidence type="ECO:0000313" key="7">
    <source>
        <dbReference type="EMBL" id="GED06064.1"/>
    </source>
</evidence>
<feature type="transmembrane region" description="Helical" evidence="5">
    <location>
        <begin position="331"/>
        <end position="351"/>
    </location>
</feature>
<feature type="transmembrane region" description="Helical" evidence="5">
    <location>
        <begin position="12"/>
        <end position="35"/>
    </location>
</feature>
<dbReference type="GO" id="GO:0016020">
    <property type="term" value="C:membrane"/>
    <property type="evidence" value="ECO:0007669"/>
    <property type="project" value="UniProtKB-SubCell"/>
</dbReference>
<comment type="subcellular location">
    <subcellularLocation>
        <location evidence="1">Membrane</location>
        <topology evidence="1">Multi-pass membrane protein</topology>
    </subcellularLocation>
</comment>
<feature type="transmembrane region" description="Helical" evidence="5">
    <location>
        <begin position="186"/>
        <end position="210"/>
    </location>
</feature>
<feature type="transmembrane region" description="Helical" evidence="5">
    <location>
        <begin position="392"/>
        <end position="410"/>
    </location>
</feature>
<comment type="caution">
    <text evidence="7">The sequence shown here is derived from an EMBL/GenBank/DDBJ whole genome shotgun (WGS) entry which is preliminary data.</text>
</comment>
<dbReference type="RefSeq" id="WP_246055448.1">
    <property type="nucleotide sequence ID" value="NZ_BAAAJL010000003.1"/>
</dbReference>
<proteinExistence type="predicted"/>
<dbReference type="Proteomes" id="UP000316612">
    <property type="component" value="Unassembled WGS sequence"/>
</dbReference>
<evidence type="ECO:0000256" key="2">
    <source>
        <dbReference type="ARBA" id="ARBA00022692"/>
    </source>
</evidence>
<reference evidence="7 8" key="1">
    <citation type="submission" date="2019-06" db="EMBL/GenBank/DDBJ databases">
        <title>Whole genome shotgun sequence of Glutamicibacter uratoxydans NBRC 15515.</title>
        <authorList>
            <person name="Hosoyama A."/>
            <person name="Uohara A."/>
            <person name="Ohji S."/>
            <person name="Ichikawa N."/>
        </authorList>
    </citation>
    <scope>NUCLEOTIDE SEQUENCE [LARGE SCALE GENOMIC DNA]</scope>
    <source>
        <strain evidence="7 8">NBRC 15515</strain>
    </source>
</reference>
<evidence type="ECO:0000256" key="5">
    <source>
        <dbReference type="SAM" id="Phobius"/>
    </source>
</evidence>
<sequence length="469" mass="50369">MEQQKSPKLRRALGPVGLLLFGLSYMAVATVFTTYGIVNQITEGRLPLAYVVALITMLFTAMSYAAMVKKFPVAGSAYTYVQQSYGGATGFITGWLLLLDYLFIPMLNFLILGLYVSSQFPSIPMQLPAFLAVLVVYLFNVLGIKLANRFNIATVAISVAVVAVFGILALKMAINDPNAPSLVEPFLPGAGGFSPILTGAGILALSFLGFDAVSTLSEEARRPGRDIPRAIILTTLIGGGIFIVVSWIGAMAYQPENWKAVPQELLDSAGVVLANHVGGSAFGVAMVVATIAGCLGSGLTGQVSVSRILYSMGRDGILPQRFGTLSKRFKTPVFATTLVSLIALSCLFLSLDQVAYMVSFGALAAFSMVNLSVIRVYLFPRGQRPQLGAWQLIRYGLLPLVGFGLSIWLWTSLEPMTWVVGGIWALLGVAVMALKTKFFREPVPTMNFVETDVILGEHHTTSMSPQAVK</sequence>
<feature type="transmembrane region" description="Helical" evidence="5">
    <location>
        <begin position="150"/>
        <end position="174"/>
    </location>
</feature>
<keyword evidence="3 5" id="KW-1133">Transmembrane helix</keyword>
<dbReference type="PANTHER" id="PTHR42770:SF8">
    <property type="entry name" value="PUTRESCINE IMPORTER PUUP"/>
    <property type="match status" value="1"/>
</dbReference>
<dbReference type="EMBL" id="BJNY01000008">
    <property type="protein sequence ID" value="GED06064.1"/>
    <property type="molecule type" value="Genomic_DNA"/>
</dbReference>
<feature type="transmembrane region" description="Helical" evidence="5">
    <location>
        <begin position="230"/>
        <end position="253"/>
    </location>
</feature>
<feature type="transmembrane region" description="Helical" evidence="5">
    <location>
        <begin position="416"/>
        <end position="434"/>
    </location>
</feature>